<feature type="transmembrane region" description="Helical" evidence="1">
    <location>
        <begin position="16"/>
        <end position="36"/>
    </location>
</feature>
<dbReference type="AlphaFoldDB" id="A0A1I4I974"/>
<protein>
    <submittedName>
        <fullName evidence="2">Uncharacterized protein</fullName>
    </submittedName>
</protein>
<sequence>MAKDIKTAIHRSRDTILADAIGVAALVVMLFAGLSLPAMI</sequence>
<proteinExistence type="predicted"/>
<dbReference type="Proteomes" id="UP000199550">
    <property type="component" value="Unassembled WGS sequence"/>
</dbReference>
<keyword evidence="3" id="KW-1185">Reference proteome</keyword>
<dbReference type="GeneID" id="97893321"/>
<evidence type="ECO:0000313" key="3">
    <source>
        <dbReference type="Proteomes" id="UP000199550"/>
    </source>
</evidence>
<reference evidence="2 3" key="1">
    <citation type="submission" date="2016-10" db="EMBL/GenBank/DDBJ databases">
        <authorList>
            <person name="de Groot N.N."/>
        </authorList>
    </citation>
    <scope>NUCLEOTIDE SEQUENCE [LARGE SCALE GENOMIC DNA]</scope>
    <source>
        <strain evidence="2 3">DSM 16199</strain>
    </source>
</reference>
<gene>
    <name evidence="2" type="ORF">SAMN04488004_12341</name>
</gene>
<name>A0A1I4I974_9RHOB</name>
<evidence type="ECO:0000313" key="2">
    <source>
        <dbReference type="EMBL" id="SFL50311.1"/>
    </source>
</evidence>
<evidence type="ECO:0000256" key="1">
    <source>
        <dbReference type="SAM" id="Phobius"/>
    </source>
</evidence>
<dbReference type="RefSeq" id="WP_281245352.1">
    <property type="nucleotide sequence ID" value="NZ_CAXIDI010000010.1"/>
</dbReference>
<dbReference type="STRING" id="195913.SAMN04488004_12341"/>
<dbReference type="EMBL" id="FOTF01000023">
    <property type="protein sequence ID" value="SFL50311.1"/>
    <property type="molecule type" value="Genomic_DNA"/>
</dbReference>
<organism evidence="2 3">
    <name type="scientific">Loktanella salsilacus</name>
    <dbReference type="NCBI Taxonomy" id="195913"/>
    <lineage>
        <taxon>Bacteria</taxon>
        <taxon>Pseudomonadati</taxon>
        <taxon>Pseudomonadota</taxon>
        <taxon>Alphaproteobacteria</taxon>
        <taxon>Rhodobacterales</taxon>
        <taxon>Roseobacteraceae</taxon>
        <taxon>Loktanella</taxon>
    </lineage>
</organism>
<keyword evidence="1" id="KW-0812">Transmembrane</keyword>
<keyword evidence="1" id="KW-1133">Transmembrane helix</keyword>
<accession>A0A1I4I974</accession>
<keyword evidence="1" id="KW-0472">Membrane</keyword>